<proteinExistence type="predicted"/>
<dbReference type="PROSITE" id="PS51257">
    <property type="entry name" value="PROKAR_LIPOPROTEIN"/>
    <property type="match status" value="1"/>
</dbReference>
<reference evidence="2" key="1">
    <citation type="submission" date="2023-05" db="EMBL/GenBank/DDBJ databases">
        <title>Comparative genomics of Bacillaceae isolates and their secondary metabolite potential.</title>
        <authorList>
            <person name="Song L."/>
            <person name="Nielsen L.J."/>
            <person name="Mohite O."/>
            <person name="Xu X."/>
            <person name="Weber T."/>
            <person name="Kovacs A.T."/>
        </authorList>
    </citation>
    <scope>NUCLEOTIDE SEQUENCE</scope>
    <source>
        <strain evidence="2">XLM17</strain>
    </source>
</reference>
<name>A0AA95SAP0_9BACI</name>
<sequence length="212" mass="23119">MKLYGKIILVLMLSVSLIGLSGCFGKEKESNAADKKVAATKTADKATKENKSTDQENPAAKSTDQDNKTTKSTDQDNKTAKSTDQTSKTSQNTDTSKQASKNDSIANKTTPSNNNTDKTAQNTDSSKKPAQNTTPAKTNPSKGQTVGDKEITDFVLANTRIVQISNISRRTNEKYPNLGPFFVVRGMDLRGEASEVWIKDMKIFEMVTQANK</sequence>
<evidence type="ECO:0000256" key="1">
    <source>
        <dbReference type="SAM" id="MobiDB-lite"/>
    </source>
</evidence>
<dbReference type="RefSeq" id="WP_066092357.1">
    <property type="nucleotide sequence ID" value="NZ_CP126114.1"/>
</dbReference>
<keyword evidence="3" id="KW-1185">Reference proteome</keyword>
<protein>
    <submittedName>
        <fullName evidence="2">Uncharacterized protein</fullName>
    </submittedName>
</protein>
<dbReference type="Proteomes" id="UP001178288">
    <property type="component" value="Chromosome"/>
</dbReference>
<gene>
    <name evidence="2" type="ORF">QNH39_23905</name>
</gene>
<evidence type="ECO:0000313" key="3">
    <source>
        <dbReference type="Proteomes" id="UP001178288"/>
    </source>
</evidence>
<feature type="compositionally biased region" description="Polar residues" evidence="1">
    <location>
        <begin position="82"/>
        <end position="144"/>
    </location>
</feature>
<dbReference type="KEGG" id="nnv:QNH39_23905"/>
<feature type="region of interest" description="Disordered" evidence="1">
    <location>
        <begin position="28"/>
        <end position="147"/>
    </location>
</feature>
<feature type="compositionally biased region" description="Basic and acidic residues" evidence="1">
    <location>
        <begin position="28"/>
        <end position="54"/>
    </location>
</feature>
<dbReference type="AlphaFoldDB" id="A0AA95SAP0"/>
<organism evidence="2 3">
    <name type="scientific">Neobacillus novalis</name>
    <dbReference type="NCBI Taxonomy" id="220687"/>
    <lineage>
        <taxon>Bacteria</taxon>
        <taxon>Bacillati</taxon>
        <taxon>Bacillota</taxon>
        <taxon>Bacilli</taxon>
        <taxon>Bacillales</taxon>
        <taxon>Bacillaceae</taxon>
        <taxon>Neobacillus</taxon>
    </lineage>
</organism>
<evidence type="ECO:0000313" key="2">
    <source>
        <dbReference type="EMBL" id="WHY85619.1"/>
    </source>
</evidence>
<accession>A0AA95SAP0</accession>
<feature type="compositionally biased region" description="Basic and acidic residues" evidence="1">
    <location>
        <begin position="63"/>
        <end position="81"/>
    </location>
</feature>
<dbReference type="EMBL" id="CP126114">
    <property type="protein sequence ID" value="WHY85619.1"/>
    <property type="molecule type" value="Genomic_DNA"/>
</dbReference>